<feature type="compositionally biased region" description="Polar residues" evidence="1">
    <location>
        <begin position="343"/>
        <end position="359"/>
    </location>
</feature>
<gene>
    <name evidence="3" type="ORF">K435DRAFT_965451</name>
</gene>
<name>A0A4S8M5K5_DENBC</name>
<evidence type="ECO:0000313" key="3">
    <source>
        <dbReference type="EMBL" id="THU97526.1"/>
    </source>
</evidence>
<feature type="transmembrane region" description="Helical" evidence="2">
    <location>
        <begin position="85"/>
        <end position="106"/>
    </location>
</feature>
<feature type="transmembrane region" description="Helical" evidence="2">
    <location>
        <begin position="42"/>
        <end position="64"/>
    </location>
</feature>
<accession>A0A4S8M5K5</accession>
<keyword evidence="2" id="KW-0812">Transmembrane</keyword>
<keyword evidence="2" id="KW-1133">Transmembrane helix</keyword>
<feature type="transmembrane region" description="Helical" evidence="2">
    <location>
        <begin position="195"/>
        <end position="217"/>
    </location>
</feature>
<dbReference type="EMBL" id="ML179154">
    <property type="protein sequence ID" value="THU97526.1"/>
    <property type="molecule type" value="Genomic_DNA"/>
</dbReference>
<dbReference type="OrthoDB" id="2927416at2759"/>
<keyword evidence="2" id="KW-0472">Membrane</keyword>
<dbReference type="Proteomes" id="UP000297245">
    <property type="component" value="Unassembled WGS sequence"/>
</dbReference>
<feature type="compositionally biased region" description="Basic residues" evidence="1">
    <location>
        <begin position="309"/>
        <end position="319"/>
    </location>
</feature>
<protein>
    <submittedName>
        <fullName evidence="3">Uncharacterized protein</fullName>
    </submittedName>
</protein>
<feature type="compositionally biased region" description="Low complexity" evidence="1">
    <location>
        <begin position="320"/>
        <end position="342"/>
    </location>
</feature>
<feature type="transmembrane region" description="Helical" evidence="2">
    <location>
        <begin position="118"/>
        <end position="144"/>
    </location>
</feature>
<sequence>MVVRPPPLQLRDDNTRYGRRLVKSRPSSDSPSVFSRLYDSSWRTLVIIVATINAIRYLCSVLVMSELWKELDIDEASLRSRKLRGIILALGTMYFFTGMIEIFGGVSAITRRLKFIRLYTHLTAISAILVTSAGILVAVTHFTFADEIIKHCMSQAKTNNDGIKLIFRSTISSETRSAIESECLDKWSVQSSTQILGVFLFYLFPSTIYTIVVYTYYRQCIDPLHAASLYSQTLTLGGRHPYARLPNDPPTAYSARLLQHLSATVPVFGHYRNGMCARHRPDGSLIISKNSKDKGEKHQSDREGNLKNTHIHCQHHRRPSGSSRSASPQRSDQGSASSASASKRWTSNRRAMSRIQLQRTRSDRSDTSLVTVSPGPPSYSGVVYDTTYNLADYDIPPEKLSIVLMLKGSLSIEEFFEREICWMLWVAFVGEP</sequence>
<keyword evidence="4" id="KW-1185">Reference proteome</keyword>
<evidence type="ECO:0000256" key="1">
    <source>
        <dbReference type="SAM" id="MobiDB-lite"/>
    </source>
</evidence>
<proteinExistence type="predicted"/>
<organism evidence="3 4">
    <name type="scientific">Dendrothele bispora (strain CBS 962.96)</name>
    <dbReference type="NCBI Taxonomy" id="1314807"/>
    <lineage>
        <taxon>Eukaryota</taxon>
        <taxon>Fungi</taxon>
        <taxon>Dikarya</taxon>
        <taxon>Basidiomycota</taxon>
        <taxon>Agaricomycotina</taxon>
        <taxon>Agaricomycetes</taxon>
        <taxon>Agaricomycetidae</taxon>
        <taxon>Agaricales</taxon>
        <taxon>Agaricales incertae sedis</taxon>
        <taxon>Dendrothele</taxon>
    </lineage>
</organism>
<dbReference type="AlphaFoldDB" id="A0A4S8M5K5"/>
<feature type="compositionally biased region" description="Basic and acidic residues" evidence="1">
    <location>
        <begin position="290"/>
        <end position="305"/>
    </location>
</feature>
<evidence type="ECO:0000313" key="4">
    <source>
        <dbReference type="Proteomes" id="UP000297245"/>
    </source>
</evidence>
<reference evidence="3 4" key="1">
    <citation type="journal article" date="2019" name="Nat. Ecol. Evol.">
        <title>Megaphylogeny resolves global patterns of mushroom evolution.</title>
        <authorList>
            <person name="Varga T."/>
            <person name="Krizsan K."/>
            <person name="Foldi C."/>
            <person name="Dima B."/>
            <person name="Sanchez-Garcia M."/>
            <person name="Sanchez-Ramirez S."/>
            <person name="Szollosi G.J."/>
            <person name="Szarkandi J.G."/>
            <person name="Papp V."/>
            <person name="Albert L."/>
            <person name="Andreopoulos W."/>
            <person name="Angelini C."/>
            <person name="Antonin V."/>
            <person name="Barry K.W."/>
            <person name="Bougher N.L."/>
            <person name="Buchanan P."/>
            <person name="Buyck B."/>
            <person name="Bense V."/>
            <person name="Catcheside P."/>
            <person name="Chovatia M."/>
            <person name="Cooper J."/>
            <person name="Damon W."/>
            <person name="Desjardin D."/>
            <person name="Finy P."/>
            <person name="Geml J."/>
            <person name="Haridas S."/>
            <person name="Hughes K."/>
            <person name="Justo A."/>
            <person name="Karasinski D."/>
            <person name="Kautmanova I."/>
            <person name="Kiss B."/>
            <person name="Kocsube S."/>
            <person name="Kotiranta H."/>
            <person name="LaButti K.M."/>
            <person name="Lechner B.E."/>
            <person name="Liimatainen K."/>
            <person name="Lipzen A."/>
            <person name="Lukacs Z."/>
            <person name="Mihaltcheva S."/>
            <person name="Morgado L.N."/>
            <person name="Niskanen T."/>
            <person name="Noordeloos M.E."/>
            <person name="Ohm R.A."/>
            <person name="Ortiz-Santana B."/>
            <person name="Ovrebo C."/>
            <person name="Racz N."/>
            <person name="Riley R."/>
            <person name="Savchenko A."/>
            <person name="Shiryaev A."/>
            <person name="Soop K."/>
            <person name="Spirin V."/>
            <person name="Szebenyi C."/>
            <person name="Tomsovsky M."/>
            <person name="Tulloss R.E."/>
            <person name="Uehling J."/>
            <person name="Grigoriev I.V."/>
            <person name="Vagvolgyi C."/>
            <person name="Papp T."/>
            <person name="Martin F.M."/>
            <person name="Miettinen O."/>
            <person name="Hibbett D.S."/>
            <person name="Nagy L.G."/>
        </authorList>
    </citation>
    <scope>NUCLEOTIDE SEQUENCE [LARGE SCALE GENOMIC DNA]</scope>
    <source>
        <strain evidence="3 4">CBS 962.96</strain>
    </source>
</reference>
<feature type="region of interest" description="Disordered" evidence="1">
    <location>
        <begin position="282"/>
        <end position="373"/>
    </location>
</feature>
<evidence type="ECO:0000256" key="2">
    <source>
        <dbReference type="SAM" id="Phobius"/>
    </source>
</evidence>